<comment type="caution">
    <text evidence="7">The sequence shown here is derived from an EMBL/GenBank/DDBJ whole genome shotgun (WGS) entry which is preliminary data.</text>
</comment>
<evidence type="ECO:0000256" key="5">
    <source>
        <dbReference type="ARBA" id="ARBA00023136"/>
    </source>
</evidence>
<gene>
    <name evidence="7" type="ORF">C7446_2463</name>
</gene>
<dbReference type="Proteomes" id="UP000281975">
    <property type="component" value="Unassembled WGS sequence"/>
</dbReference>
<dbReference type="GO" id="GO:0016787">
    <property type="term" value="F:hydrolase activity"/>
    <property type="evidence" value="ECO:0007669"/>
    <property type="project" value="UniProtKB-KW"/>
</dbReference>
<dbReference type="PANTHER" id="PTHR33931:SF2">
    <property type="entry name" value="HOLIN-LIKE PROTEIN CIDA"/>
    <property type="match status" value="1"/>
</dbReference>
<evidence type="ECO:0000256" key="1">
    <source>
        <dbReference type="ARBA" id="ARBA00004651"/>
    </source>
</evidence>
<keyword evidence="3 6" id="KW-0812">Transmembrane</keyword>
<dbReference type="Pfam" id="PF03788">
    <property type="entry name" value="LrgA"/>
    <property type="match status" value="1"/>
</dbReference>
<evidence type="ECO:0000256" key="2">
    <source>
        <dbReference type="ARBA" id="ARBA00022475"/>
    </source>
</evidence>
<evidence type="ECO:0000313" key="7">
    <source>
        <dbReference type="EMBL" id="RKQ97047.1"/>
    </source>
</evidence>
<feature type="transmembrane region" description="Helical" evidence="6">
    <location>
        <begin position="60"/>
        <end position="84"/>
    </location>
</feature>
<dbReference type="GO" id="GO:0005886">
    <property type="term" value="C:plasma membrane"/>
    <property type="evidence" value="ECO:0007669"/>
    <property type="project" value="UniProtKB-SubCell"/>
</dbReference>
<accession>A0A420WUC4</accession>
<keyword evidence="8" id="KW-1185">Reference proteome</keyword>
<name>A0A420WUC4_9GAMM</name>
<evidence type="ECO:0000313" key="8">
    <source>
        <dbReference type="Proteomes" id="UP000281975"/>
    </source>
</evidence>
<sequence>MLAGFSWLMLYLVIGNLVQGITGAPVAGSVLGMLLLLITLLIGGRVSTSLIDASRSLIHYFSLLILPSSTGIFFLGATIGPIWWKLALSILIGTLVSVCVSLLVMRTMVNWQERREQRRGEVS</sequence>
<dbReference type="PANTHER" id="PTHR33931">
    <property type="entry name" value="HOLIN-LIKE PROTEIN CIDA-RELATED"/>
    <property type="match status" value="1"/>
</dbReference>
<dbReference type="RefSeq" id="WP_170150076.1">
    <property type="nucleotide sequence ID" value="NZ_RBIN01000007.1"/>
</dbReference>
<keyword evidence="5 6" id="KW-0472">Membrane</keyword>
<protein>
    <submittedName>
        <fullName evidence="7">Putative effector of murein hydrolase LrgA (UPF0299 family)</fullName>
    </submittedName>
</protein>
<dbReference type="InterPro" id="IPR005538">
    <property type="entry name" value="LrgA/CidA"/>
</dbReference>
<evidence type="ECO:0000256" key="6">
    <source>
        <dbReference type="SAM" id="Phobius"/>
    </source>
</evidence>
<reference evidence="7 8" key="1">
    <citation type="submission" date="2018-10" db="EMBL/GenBank/DDBJ databases">
        <title>Genomic Encyclopedia of Type Strains, Phase IV (KMG-IV): sequencing the most valuable type-strain genomes for metagenomic binning, comparative biology and taxonomic classification.</title>
        <authorList>
            <person name="Goeker M."/>
        </authorList>
    </citation>
    <scope>NUCLEOTIDE SEQUENCE [LARGE SCALE GENOMIC DNA]</scope>
    <source>
        <strain evidence="7 8">DSM 23229</strain>
    </source>
</reference>
<evidence type="ECO:0000256" key="3">
    <source>
        <dbReference type="ARBA" id="ARBA00022692"/>
    </source>
</evidence>
<keyword evidence="7" id="KW-0378">Hydrolase</keyword>
<dbReference type="EMBL" id="RBIN01000007">
    <property type="protein sequence ID" value="RKQ97047.1"/>
    <property type="molecule type" value="Genomic_DNA"/>
</dbReference>
<keyword evidence="2" id="KW-1003">Cell membrane</keyword>
<keyword evidence="4 6" id="KW-1133">Transmembrane helix</keyword>
<comment type="subcellular location">
    <subcellularLocation>
        <location evidence="1">Cell membrane</location>
        <topology evidence="1">Multi-pass membrane protein</topology>
    </subcellularLocation>
</comment>
<evidence type="ECO:0000256" key="4">
    <source>
        <dbReference type="ARBA" id="ARBA00022989"/>
    </source>
</evidence>
<feature type="transmembrane region" description="Helical" evidence="6">
    <location>
        <begin position="30"/>
        <end position="48"/>
    </location>
</feature>
<organism evidence="7 8">
    <name type="scientific">Kushneria sinocarnis</name>
    <dbReference type="NCBI Taxonomy" id="595502"/>
    <lineage>
        <taxon>Bacteria</taxon>
        <taxon>Pseudomonadati</taxon>
        <taxon>Pseudomonadota</taxon>
        <taxon>Gammaproteobacteria</taxon>
        <taxon>Oceanospirillales</taxon>
        <taxon>Halomonadaceae</taxon>
        <taxon>Kushneria</taxon>
    </lineage>
</organism>
<dbReference type="AlphaFoldDB" id="A0A420WUC4"/>
<proteinExistence type="predicted"/>
<feature type="transmembrane region" description="Helical" evidence="6">
    <location>
        <begin position="90"/>
        <end position="109"/>
    </location>
</feature>